<evidence type="ECO:0000313" key="12">
    <source>
        <dbReference type="EMBL" id="KAF2088651.1"/>
    </source>
</evidence>
<evidence type="ECO:0000256" key="7">
    <source>
        <dbReference type="ARBA" id="ARBA00022824"/>
    </source>
</evidence>
<dbReference type="PANTHER" id="PTHR21049:SF0">
    <property type="entry name" value="DOLICHYL-DIPHOSPHOOLIGOSACCHARIDE--PROTEIN GLYCOSYLTRANSFERASE SUBUNIT 1"/>
    <property type="match status" value="1"/>
</dbReference>
<evidence type="ECO:0000256" key="1">
    <source>
        <dbReference type="ARBA" id="ARBA00002791"/>
    </source>
</evidence>
<keyword evidence="7 10" id="KW-0256">Endoplasmic reticulum</keyword>
<evidence type="ECO:0000256" key="3">
    <source>
        <dbReference type="ARBA" id="ARBA00004922"/>
    </source>
</evidence>
<keyword evidence="9 10" id="KW-0472">Membrane</keyword>
<comment type="subcellular location">
    <subcellularLocation>
        <location evidence="2 10">Endoplasmic reticulum membrane</location>
        <topology evidence="2 10">Single-pass type I membrane protein</topology>
    </subcellularLocation>
</comment>
<evidence type="ECO:0000256" key="10">
    <source>
        <dbReference type="RuleBase" id="RU361143"/>
    </source>
</evidence>
<dbReference type="GO" id="GO:0008250">
    <property type="term" value="C:oligosaccharyltransferase complex"/>
    <property type="evidence" value="ECO:0007669"/>
    <property type="project" value="UniProtKB-UniRule"/>
</dbReference>
<comment type="caution">
    <text evidence="12">The sequence shown here is derived from an EMBL/GenBank/DDBJ whole genome shotgun (WGS) entry which is preliminary data.</text>
</comment>
<dbReference type="Proteomes" id="UP000799776">
    <property type="component" value="Unassembled WGS sequence"/>
</dbReference>
<dbReference type="OrthoDB" id="310030at2759"/>
<dbReference type="GO" id="GO:0018279">
    <property type="term" value="P:protein N-linked glycosylation via asparagine"/>
    <property type="evidence" value="ECO:0007669"/>
    <property type="project" value="TreeGrafter"/>
</dbReference>
<dbReference type="InterPro" id="IPR007676">
    <property type="entry name" value="Ribophorin_I"/>
</dbReference>
<evidence type="ECO:0000256" key="5">
    <source>
        <dbReference type="ARBA" id="ARBA00022692"/>
    </source>
</evidence>
<feature type="chain" id="PRO_5040538387" description="Dolichyl-diphosphooligosaccharide--protein glycosyltransferase subunit 1" evidence="10">
    <location>
        <begin position="21"/>
        <end position="500"/>
    </location>
</feature>
<keyword evidence="13" id="KW-1185">Reference proteome</keyword>
<dbReference type="PANTHER" id="PTHR21049">
    <property type="entry name" value="RIBOPHORIN I"/>
    <property type="match status" value="1"/>
</dbReference>
<feature type="signal peptide" evidence="10">
    <location>
        <begin position="1"/>
        <end position="20"/>
    </location>
</feature>
<name>A0A9P4M006_9PEZI</name>
<gene>
    <name evidence="12" type="ORF">K490DRAFT_64695</name>
</gene>
<feature type="region of interest" description="Disordered" evidence="11">
    <location>
        <begin position="199"/>
        <end position="218"/>
    </location>
</feature>
<dbReference type="EMBL" id="ML978716">
    <property type="protein sequence ID" value="KAF2088651.1"/>
    <property type="molecule type" value="Genomic_DNA"/>
</dbReference>
<keyword evidence="6 10" id="KW-0732">Signal</keyword>
<evidence type="ECO:0000313" key="13">
    <source>
        <dbReference type="Proteomes" id="UP000799776"/>
    </source>
</evidence>
<dbReference type="AlphaFoldDB" id="A0A9P4M006"/>
<reference evidence="12" key="1">
    <citation type="journal article" date="2020" name="Stud. Mycol.">
        <title>101 Dothideomycetes genomes: a test case for predicting lifestyles and emergence of pathogens.</title>
        <authorList>
            <person name="Haridas S."/>
            <person name="Albert R."/>
            <person name="Binder M."/>
            <person name="Bloem J."/>
            <person name="Labutti K."/>
            <person name="Salamov A."/>
            <person name="Andreopoulos B."/>
            <person name="Baker S."/>
            <person name="Barry K."/>
            <person name="Bills G."/>
            <person name="Bluhm B."/>
            <person name="Cannon C."/>
            <person name="Castanera R."/>
            <person name="Culley D."/>
            <person name="Daum C."/>
            <person name="Ezra D."/>
            <person name="Gonzalez J."/>
            <person name="Henrissat B."/>
            <person name="Kuo A."/>
            <person name="Liang C."/>
            <person name="Lipzen A."/>
            <person name="Lutzoni F."/>
            <person name="Magnuson J."/>
            <person name="Mondo S."/>
            <person name="Nolan M."/>
            <person name="Ohm R."/>
            <person name="Pangilinan J."/>
            <person name="Park H.-J."/>
            <person name="Ramirez L."/>
            <person name="Alfaro M."/>
            <person name="Sun H."/>
            <person name="Tritt A."/>
            <person name="Yoshinaga Y."/>
            <person name="Zwiers L.-H."/>
            <person name="Turgeon B."/>
            <person name="Goodwin S."/>
            <person name="Spatafora J."/>
            <person name="Crous P."/>
            <person name="Grigoriev I."/>
        </authorList>
    </citation>
    <scope>NUCLEOTIDE SEQUENCE</scope>
    <source>
        <strain evidence="12">CBS 121410</strain>
    </source>
</reference>
<comment type="pathway">
    <text evidence="3 10">Protein modification; protein glycosylation.</text>
</comment>
<protein>
    <recommendedName>
        <fullName evidence="10">Dolichyl-diphosphooligosaccharide--protein glycosyltransferase subunit 1</fullName>
    </recommendedName>
</protein>
<evidence type="ECO:0000256" key="8">
    <source>
        <dbReference type="ARBA" id="ARBA00022989"/>
    </source>
</evidence>
<comment type="subunit">
    <text evidence="10">Component of the oligosaccharyltransferase (OST) complex.</text>
</comment>
<keyword evidence="8 10" id="KW-1133">Transmembrane helix</keyword>
<accession>A0A9P4M006</accession>
<evidence type="ECO:0000256" key="11">
    <source>
        <dbReference type="SAM" id="MobiDB-lite"/>
    </source>
</evidence>
<organism evidence="12 13">
    <name type="scientific">Saccharata proteae CBS 121410</name>
    <dbReference type="NCBI Taxonomy" id="1314787"/>
    <lineage>
        <taxon>Eukaryota</taxon>
        <taxon>Fungi</taxon>
        <taxon>Dikarya</taxon>
        <taxon>Ascomycota</taxon>
        <taxon>Pezizomycotina</taxon>
        <taxon>Dothideomycetes</taxon>
        <taxon>Dothideomycetes incertae sedis</taxon>
        <taxon>Botryosphaeriales</taxon>
        <taxon>Saccharataceae</taxon>
        <taxon>Saccharata</taxon>
    </lineage>
</organism>
<dbReference type="Pfam" id="PF04597">
    <property type="entry name" value="Ribophorin_I"/>
    <property type="match status" value="1"/>
</dbReference>
<evidence type="ECO:0000256" key="2">
    <source>
        <dbReference type="ARBA" id="ARBA00004115"/>
    </source>
</evidence>
<evidence type="ECO:0000256" key="6">
    <source>
        <dbReference type="ARBA" id="ARBA00022729"/>
    </source>
</evidence>
<sequence>MRFALTLSCLAALVPSFCAAADSNITKPLSSKQILPSSFKPPQVFRNANLVRNVNLEKNYPKETINVIIENIDEKPQSEYYLPFEAGLISRIGGLEVRDKKDAAKGTFDVEVVEFDADSPTEYYLIHLPEPLKPSEQQTLSISYAVLSALKPLPAEIEQKAKQYVQYTLSAYAPSAYTTLKQKTKLKFPNADVTDYTVLPAPNSDNAEDPTKQGSTYTYGPYGEIPAGAYEPVSVRYEFTKPLTHATRLERDVEISHWGGNLATEERYWLTNRGAQLKDNFSRVQWQMMMYASPPTSALKELTMPLEVGSMNPYFTDDIGNVSTSRFRSNAREANLEIKPRYPVFGGWNYSFRVGWDADLKNYLRKLKTGDGYVLKVPFLEGPQQSEGVEYERVELRVVLPEGAKNVKFETSVPIVSSELDLHRTFMDTIGRTVLKITALNVVDEWRERDIIVTYDYPPTEAFRKPLTITAATLAVFVAAWALGSIDTSIGAKQKVQIRK</sequence>
<feature type="transmembrane region" description="Helical" evidence="10">
    <location>
        <begin position="467"/>
        <end position="490"/>
    </location>
</feature>
<evidence type="ECO:0000256" key="4">
    <source>
        <dbReference type="ARBA" id="ARBA00008905"/>
    </source>
</evidence>
<keyword evidence="5 10" id="KW-0812">Transmembrane</keyword>
<proteinExistence type="inferred from homology"/>
<comment type="similarity">
    <text evidence="4 10">Belongs to the OST1 family.</text>
</comment>
<comment type="function">
    <text evidence="1 10">Subunit of the oligosaccharyl transferase (OST) complex that catalyzes the initial transfer of a defined glycan (Glc(3)Man(9)GlcNAc(2) in eukaryotes) from the lipid carrier dolichol-pyrophosphate to an asparagine residue within an Asn-X-Ser/Thr consensus motif in nascent polypeptide chains, the first step in protein N-glycosylation. N-glycosylation occurs cotranslationally and the complex associates with the Sec61 complex at the channel-forming translocon complex that mediates protein translocation across the endoplasmic reticulum (ER). All subunits are required for a maximal enzyme activity.</text>
</comment>
<evidence type="ECO:0000256" key="9">
    <source>
        <dbReference type="ARBA" id="ARBA00023136"/>
    </source>
</evidence>